<dbReference type="InterPro" id="IPR015421">
    <property type="entry name" value="PyrdxlP-dep_Trfase_major"/>
</dbReference>
<dbReference type="InterPro" id="IPR015422">
    <property type="entry name" value="PyrdxlP-dep_Trfase_small"/>
</dbReference>
<dbReference type="Gene3D" id="3.40.640.10">
    <property type="entry name" value="Type I PLP-dependent aspartate aminotransferase-like (Major domain)"/>
    <property type="match status" value="1"/>
</dbReference>
<organism evidence="1 2">
    <name type="scientific">Sphaerosporella brunnea</name>
    <dbReference type="NCBI Taxonomy" id="1250544"/>
    <lineage>
        <taxon>Eukaryota</taxon>
        <taxon>Fungi</taxon>
        <taxon>Dikarya</taxon>
        <taxon>Ascomycota</taxon>
        <taxon>Pezizomycotina</taxon>
        <taxon>Pezizomycetes</taxon>
        <taxon>Pezizales</taxon>
        <taxon>Pyronemataceae</taxon>
        <taxon>Sphaerosporella</taxon>
    </lineage>
</organism>
<comment type="caution">
    <text evidence="1">The sequence shown here is derived from an EMBL/GenBank/DDBJ whole genome shotgun (WGS) entry which is preliminary data.</text>
</comment>
<dbReference type="EMBL" id="VXIS01000245">
    <property type="protein sequence ID" value="KAA8895765.1"/>
    <property type="molecule type" value="Genomic_DNA"/>
</dbReference>
<sequence length="373" mass="41767">MSDTLKILQQFSQAGCVSYGHGTVEGLDQPERLLQSGRRFGGLFMETPSNPLLQSLDIARMNGLARTCGFAIIVDEAIGNFVNVDVERGAQCYWWQVHTSYLLFRPAFADRRPQRRGQPQLGPHYAALKLAMESQYEGNWDWEDAVGGDGIKQPGLCVPGATNECELRKQFAIFSAHILRVTSLPSPHGSTDRLTAREVYYPKISTKKHFYETFRRPGGKGGYGFQLSSQRLPAGISGRHRYAQGPFVGHQLHAHFAVLAHYGEQEWAESFGVGIRSIRVSVGMEERQLVWGRFGEALRAVDREAERRELEGQAVQIAGDVLGGVRKLEDCIHQGRRPLAKERDIDLPPYILRCRGRQNHPSPLPFLICGRTA</sequence>
<gene>
    <name evidence="1" type="ORF">FN846DRAFT_315422</name>
</gene>
<dbReference type="InParanoid" id="A0A5J5EJ90"/>
<dbReference type="PANTHER" id="PTHR42699">
    <property type="match status" value="1"/>
</dbReference>
<dbReference type="InterPro" id="IPR051750">
    <property type="entry name" value="Trans-sulfuration_enzymes"/>
</dbReference>
<accession>A0A5J5EJ90</accession>
<evidence type="ECO:0000313" key="2">
    <source>
        <dbReference type="Proteomes" id="UP000326924"/>
    </source>
</evidence>
<dbReference type="InterPro" id="IPR015424">
    <property type="entry name" value="PyrdxlP-dep_Trfase"/>
</dbReference>
<dbReference type="OrthoDB" id="10047078at2759"/>
<reference evidence="1 2" key="1">
    <citation type="submission" date="2019-09" db="EMBL/GenBank/DDBJ databases">
        <title>Draft genome of the ectomycorrhizal ascomycete Sphaerosporella brunnea.</title>
        <authorList>
            <consortium name="DOE Joint Genome Institute"/>
            <person name="Benucci G.M."/>
            <person name="Marozzi G."/>
            <person name="Antonielli L."/>
            <person name="Sanchez S."/>
            <person name="Marco P."/>
            <person name="Wang X."/>
            <person name="Falini L.B."/>
            <person name="Barry K."/>
            <person name="Haridas S."/>
            <person name="Lipzen A."/>
            <person name="Labutti K."/>
            <person name="Grigoriev I.V."/>
            <person name="Murat C."/>
            <person name="Martin F."/>
            <person name="Albertini E."/>
            <person name="Donnini D."/>
            <person name="Bonito G."/>
        </authorList>
    </citation>
    <scope>NUCLEOTIDE SEQUENCE [LARGE SCALE GENOMIC DNA]</scope>
    <source>
        <strain evidence="1 2">Sb_GMNB300</strain>
    </source>
</reference>
<protein>
    <recommendedName>
        <fullName evidence="3">Pyridoxal phosphate-dependent transferase</fullName>
    </recommendedName>
</protein>
<dbReference type="Gene3D" id="3.90.1150.10">
    <property type="entry name" value="Aspartate Aminotransferase, domain 1"/>
    <property type="match status" value="1"/>
</dbReference>
<dbReference type="SUPFAM" id="SSF53383">
    <property type="entry name" value="PLP-dependent transferases"/>
    <property type="match status" value="1"/>
</dbReference>
<dbReference type="PANTHER" id="PTHR42699:SF1">
    <property type="entry name" value="CYSTATHIONINE GAMMA-SYNTHASE-RELATED"/>
    <property type="match status" value="1"/>
</dbReference>
<dbReference type="AlphaFoldDB" id="A0A5J5EJ90"/>
<dbReference type="GO" id="GO:0019346">
    <property type="term" value="P:transsulfuration"/>
    <property type="evidence" value="ECO:0007669"/>
    <property type="project" value="TreeGrafter"/>
</dbReference>
<proteinExistence type="predicted"/>
<keyword evidence="2" id="KW-1185">Reference proteome</keyword>
<evidence type="ECO:0008006" key="3">
    <source>
        <dbReference type="Google" id="ProtNLM"/>
    </source>
</evidence>
<name>A0A5J5EJ90_9PEZI</name>
<evidence type="ECO:0000313" key="1">
    <source>
        <dbReference type="EMBL" id="KAA8895765.1"/>
    </source>
</evidence>
<dbReference type="Proteomes" id="UP000326924">
    <property type="component" value="Unassembled WGS sequence"/>
</dbReference>
<dbReference type="GO" id="GO:0003962">
    <property type="term" value="F:cystathionine gamma-synthase activity"/>
    <property type="evidence" value="ECO:0007669"/>
    <property type="project" value="TreeGrafter"/>
</dbReference>